<protein>
    <submittedName>
        <fullName evidence="4">DNA-binding response regulator</fullName>
    </submittedName>
</protein>
<dbReference type="SMART" id="SM00448">
    <property type="entry name" value="REC"/>
    <property type="match status" value="1"/>
</dbReference>
<sequence length="236" mass="27134">MEHKIRCIIVDDEPIAIDYLSDYVQKTPQLQLVGTFNRAKEAYESVAKGNVDLLFLDIHMPGLSGLDFLRTLTNPPQVVLTTAYSEYALESYSLNVTDYLLKPIGFERFAQAINKVAKALNQGNKLQEEPKRDYLFLKSGYKSVKVPIGDILYVESMKVYVIFHTVEGLQFVKNERLKHVEALLKEHNFIRVHKSFMVSMDHITAFYGNTIEIGETEIPLGRSYREEILRILDWKG</sequence>
<keyword evidence="5" id="KW-1185">Reference proteome</keyword>
<gene>
    <name evidence="4" type="ORF">FUAX_47920</name>
</gene>
<feature type="domain" description="HTH LytTR-type" evidence="3">
    <location>
        <begin position="135"/>
        <end position="203"/>
    </location>
</feature>
<evidence type="ECO:0000259" key="2">
    <source>
        <dbReference type="PROSITE" id="PS50110"/>
    </source>
</evidence>
<dbReference type="EMBL" id="AP025318">
    <property type="protein sequence ID" value="BDD12360.1"/>
    <property type="molecule type" value="Genomic_DNA"/>
</dbReference>
<dbReference type="Pfam" id="PF00072">
    <property type="entry name" value="Response_reg"/>
    <property type="match status" value="1"/>
</dbReference>
<keyword evidence="4" id="KW-0238">DNA-binding</keyword>
<dbReference type="PROSITE" id="PS50930">
    <property type="entry name" value="HTH_LYTTR"/>
    <property type="match status" value="1"/>
</dbReference>
<dbReference type="InterPro" id="IPR001789">
    <property type="entry name" value="Sig_transdc_resp-reg_receiver"/>
</dbReference>
<dbReference type="GO" id="GO:0003677">
    <property type="term" value="F:DNA binding"/>
    <property type="evidence" value="ECO:0007669"/>
    <property type="project" value="UniProtKB-KW"/>
</dbReference>
<evidence type="ECO:0000313" key="5">
    <source>
        <dbReference type="Proteomes" id="UP001348817"/>
    </source>
</evidence>
<dbReference type="InterPro" id="IPR007492">
    <property type="entry name" value="LytTR_DNA-bd_dom"/>
</dbReference>
<dbReference type="InterPro" id="IPR046947">
    <property type="entry name" value="LytR-like"/>
</dbReference>
<reference evidence="4 5" key="1">
    <citation type="submission" date="2021-12" db="EMBL/GenBank/DDBJ databases">
        <title>Genome sequencing of bacteria with rrn-lacking chromosome and rrn-plasmid.</title>
        <authorList>
            <person name="Anda M."/>
            <person name="Iwasaki W."/>
        </authorList>
    </citation>
    <scope>NUCLEOTIDE SEQUENCE [LARGE SCALE GENOMIC DNA]</scope>
    <source>
        <strain evidence="4 5">DSM 100852</strain>
        <plasmid evidence="4 5">pFA4</plasmid>
    </source>
</reference>
<dbReference type="Gene3D" id="2.40.50.1020">
    <property type="entry name" value="LytTr DNA-binding domain"/>
    <property type="match status" value="1"/>
</dbReference>
<feature type="modified residue" description="4-aspartylphosphate" evidence="1">
    <location>
        <position position="57"/>
    </location>
</feature>
<evidence type="ECO:0000313" key="4">
    <source>
        <dbReference type="EMBL" id="BDD12360.1"/>
    </source>
</evidence>
<dbReference type="Gene3D" id="3.40.50.2300">
    <property type="match status" value="1"/>
</dbReference>
<keyword evidence="4" id="KW-0614">Plasmid</keyword>
<dbReference type="PANTHER" id="PTHR37299">
    <property type="entry name" value="TRANSCRIPTIONAL REGULATOR-RELATED"/>
    <property type="match status" value="1"/>
</dbReference>
<dbReference type="PROSITE" id="PS50110">
    <property type="entry name" value="RESPONSE_REGULATORY"/>
    <property type="match status" value="1"/>
</dbReference>
<dbReference type="Proteomes" id="UP001348817">
    <property type="component" value="Plasmid pFA4"/>
</dbReference>
<feature type="domain" description="Response regulatory" evidence="2">
    <location>
        <begin position="6"/>
        <end position="117"/>
    </location>
</feature>
<dbReference type="SMART" id="SM00850">
    <property type="entry name" value="LytTR"/>
    <property type="match status" value="1"/>
</dbReference>
<dbReference type="KEGG" id="fax:FUAX_47920"/>
<keyword evidence="1" id="KW-0597">Phosphoprotein</keyword>
<name>A0AAU9DIG5_9BACT</name>
<proteinExistence type="predicted"/>
<dbReference type="GO" id="GO:0000156">
    <property type="term" value="F:phosphorelay response regulator activity"/>
    <property type="evidence" value="ECO:0007669"/>
    <property type="project" value="InterPro"/>
</dbReference>
<dbReference type="AlphaFoldDB" id="A0AAU9DIG5"/>
<accession>A0AAU9DIG5</accession>
<dbReference type="RefSeq" id="WP_338395711.1">
    <property type="nucleotide sequence ID" value="NZ_AP025318.1"/>
</dbReference>
<dbReference type="PANTHER" id="PTHR37299:SF1">
    <property type="entry name" value="STAGE 0 SPORULATION PROTEIN A HOMOLOG"/>
    <property type="match status" value="1"/>
</dbReference>
<geneLocation type="plasmid" evidence="4 5">
    <name>pFA4</name>
</geneLocation>
<organism evidence="4 5">
    <name type="scientific">Fulvitalea axinellae</name>
    <dbReference type="NCBI Taxonomy" id="1182444"/>
    <lineage>
        <taxon>Bacteria</taxon>
        <taxon>Pseudomonadati</taxon>
        <taxon>Bacteroidota</taxon>
        <taxon>Cytophagia</taxon>
        <taxon>Cytophagales</taxon>
        <taxon>Persicobacteraceae</taxon>
        <taxon>Fulvitalea</taxon>
    </lineage>
</organism>
<dbReference type="InterPro" id="IPR011006">
    <property type="entry name" value="CheY-like_superfamily"/>
</dbReference>
<dbReference type="Pfam" id="PF04397">
    <property type="entry name" value="LytTR"/>
    <property type="match status" value="1"/>
</dbReference>
<evidence type="ECO:0000259" key="3">
    <source>
        <dbReference type="PROSITE" id="PS50930"/>
    </source>
</evidence>
<evidence type="ECO:0000256" key="1">
    <source>
        <dbReference type="PROSITE-ProRule" id="PRU00169"/>
    </source>
</evidence>
<dbReference type="SUPFAM" id="SSF52172">
    <property type="entry name" value="CheY-like"/>
    <property type="match status" value="1"/>
</dbReference>